<keyword evidence="4" id="KW-1185">Reference proteome</keyword>
<evidence type="ECO:0000313" key="4">
    <source>
        <dbReference type="Proteomes" id="UP000060487"/>
    </source>
</evidence>
<feature type="domain" description="FecR protein" evidence="2">
    <location>
        <begin position="59"/>
        <end position="144"/>
    </location>
</feature>
<protein>
    <recommendedName>
        <fullName evidence="2">FecR protein domain-containing protein</fullName>
    </recommendedName>
</protein>
<organism evidence="3 4">
    <name type="scientific">Candidatus Magnetominusculus xianensis</name>
    <dbReference type="NCBI Taxonomy" id="1748249"/>
    <lineage>
        <taxon>Bacteria</taxon>
        <taxon>Pseudomonadati</taxon>
        <taxon>Nitrospirota</taxon>
        <taxon>Nitrospiria</taxon>
        <taxon>Nitrospirales</taxon>
        <taxon>Nitrospiraceae</taxon>
        <taxon>Candidatus Magnetominusculus</taxon>
    </lineage>
</organism>
<keyword evidence="1" id="KW-0732">Signal</keyword>
<accession>A0ABR5SGL6</accession>
<proteinExistence type="predicted"/>
<evidence type="ECO:0000259" key="2">
    <source>
        <dbReference type="Pfam" id="PF04773"/>
    </source>
</evidence>
<evidence type="ECO:0000313" key="3">
    <source>
        <dbReference type="EMBL" id="KWT85562.1"/>
    </source>
</evidence>
<name>A0ABR5SGL6_9BACT</name>
<dbReference type="RefSeq" id="WP_236861616.1">
    <property type="nucleotide sequence ID" value="NZ_LNQR01000060.1"/>
</dbReference>
<sequence length="148" mass="15845">MKKALWVSLLFFFCFNAVALAAQDDIIGEVKKVKGTATITYDGATATASTGAKVYKKAVLKTSKDSSLSFTLKDNTVLSMGPDSVLSVETFVFVPQDKNLSLLTKMNKGSATYSSGTIGKLAPEMVKIETPDVSIGIRGTYFLVTVNE</sequence>
<reference evidence="3 4" key="1">
    <citation type="submission" date="2015-11" db="EMBL/GenBank/DDBJ databases">
        <authorList>
            <person name="Lin W."/>
        </authorList>
    </citation>
    <scope>NUCLEOTIDE SEQUENCE [LARGE SCALE GENOMIC DNA]</scope>
    <source>
        <strain evidence="3 4">HCH-1</strain>
    </source>
</reference>
<feature type="chain" id="PRO_5046185979" description="FecR protein domain-containing protein" evidence="1">
    <location>
        <begin position="22"/>
        <end position="148"/>
    </location>
</feature>
<dbReference type="Proteomes" id="UP000060487">
    <property type="component" value="Unassembled WGS sequence"/>
</dbReference>
<comment type="caution">
    <text evidence="3">The sequence shown here is derived from an EMBL/GenBank/DDBJ whole genome shotgun (WGS) entry which is preliminary data.</text>
</comment>
<dbReference type="PANTHER" id="PTHR38731">
    <property type="entry name" value="LIPL45-RELATED LIPOPROTEIN-RELATED"/>
    <property type="match status" value="1"/>
</dbReference>
<dbReference type="Pfam" id="PF04773">
    <property type="entry name" value="FecR"/>
    <property type="match status" value="1"/>
</dbReference>
<gene>
    <name evidence="3" type="ORF">ASN18_1696</name>
</gene>
<dbReference type="EMBL" id="LNQR01000060">
    <property type="protein sequence ID" value="KWT85562.1"/>
    <property type="molecule type" value="Genomic_DNA"/>
</dbReference>
<feature type="signal peptide" evidence="1">
    <location>
        <begin position="1"/>
        <end position="21"/>
    </location>
</feature>
<evidence type="ECO:0000256" key="1">
    <source>
        <dbReference type="SAM" id="SignalP"/>
    </source>
</evidence>
<dbReference type="InterPro" id="IPR006860">
    <property type="entry name" value="FecR"/>
</dbReference>